<gene>
    <name evidence="3" type="ORF">SAMN04487998_0652</name>
</gene>
<evidence type="ECO:0008006" key="5">
    <source>
        <dbReference type="Google" id="ProtNLM"/>
    </source>
</evidence>
<reference evidence="4" key="1">
    <citation type="submission" date="2016-10" db="EMBL/GenBank/DDBJ databases">
        <authorList>
            <person name="Varghese N."/>
            <person name="Submissions S."/>
        </authorList>
    </citation>
    <scope>NUCLEOTIDE SEQUENCE [LARGE SCALE GENOMIC DNA]</scope>
    <source>
        <strain evidence="4">DSM 15310</strain>
    </source>
</reference>
<feature type="signal peptide" evidence="2">
    <location>
        <begin position="1"/>
        <end position="24"/>
    </location>
</feature>
<keyword evidence="2" id="KW-0732">Signal</keyword>
<protein>
    <recommendedName>
        <fullName evidence="5">Lipoprotein</fullName>
    </recommendedName>
</protein>
<dbReference type="Proteomes" id="UP000198697">
    <property type="component" value="Unassembled WGS sequence"/>
</dbReference>
<dbReference type="PROSITE" id="PS51257">
    <property type="entry name" value="PROKAR_LIPOPROTEIN"/>
    <property type="match status" value="1"/>
</dbReference>
<feature type="compositionally biased region" description="Polar residues" evidence="1">
    <location>
        <begin position="75"/>
        <end position="96"/>
    </location>
</feature>
<feature type="region of interest" description="Disordered" evidence="1">
    <location>
        <begin position="36"/>
        <end position="114"/>
    </location>
</feature>
<dbReference type="OrthoDB" id="885908at2"/>
<organism evidence="3 4">
    <name type="scientific">Hymenobacter actinosclerus</name>
    <dbReference type="NCBI Taxonomy" id="82805"/>
    <lineage>
        <taxon>Bacteria</taxon>
        <taxon>Pseudomonadati</taxon>
        <taxon>Bacteroidota</taxon>
        <taxon>Cytophagia</taxon>
        <taxon>Cytophagales</taxon>
        <taxon>Hymenobacteraceae</taxon>
        <taxon>Hymenobacter</taxon>
    </lineage>
</organism>
<feature type="chain" id="PRO_5011623311" description="Lipoprotein" evidence="2">
    <location>
        <begin position="25"/>
        <end position="114"/>
    </location>
</feature>
<evidence type="ECO:0000313" key="3">
    <source>
        <dbReference type="EMBL" id="SES91375.1"/>
    </source>
</evidence>
<evidence type="ECO:0000313" key="4">
    <source>
        <dbReference type="Proteomes" id="UP000198697"/>
    </source>
</evidence>
<sequence>MKTAVVLRLLLPAALLISSCSASQETVGEEASVRRVPSRIATDADRQAAYNSNAGYGGATPDATPNRVRLGEQASGINSQKNPETLNTDNNNTATPETRMRRAKGAPADTLRLP</sequence>
<accession>A0A1I0ACA3</accession>
<dbReference type="EMBL" id="FOHS01000001">
    <property type="protein sequence ID" value="SES91375.1"/>
    <property type="molecule type" value="Genomic_DNA"/>
</dbReference>
<keyword evidence="4" id="KW-1185">Reference proteome</keyword>
<evidence type="ECO:0000256" key="1">
    <source>
        <dbReference type="SAM" id="MobiDB-lite"/>
    </source>
</evidence>
<dbReference type="AlphaFoldDB" id="A0A1I0ACA3"/>
<proteinExistence type="predicted"/>
<dbReference type="RefSeq" id="WP_143069677.1">
    <property type="nucleotide sequence ID" value="NZ_FOHS01000001.1"/>
</dbReference>
<evidence type="ECO:0000256" key="2">
    <source>
        <dbReference type="SAM" id="SignalP"/>
    </source>
</evidence>
<name>A0A1I0ACA3_9BACT</name>